<dbReference type="GO" id="GO:0043200">
    <property type="term" value="P:response to amino acid"/>
    <property type="evidence" value="ECO:0007669"/>
    <property type="project" value="TreeGrafter"/>
</dbReference>
<comment type="caution">
    <text evidence="5">The sequence shown here is derived from an EMBL/GenBank/DDBJ whole genome shotgun (WGS) entry which is preliminary data.</text>
</comment>
<proteinExistence type="predicted"/>
<dbReference type="InterPro" id="IPR019885">
    <property type="entry name" value="Tscrpt_reg_HTH_AsnC-type_CS"/>
</dbReference>
<dbReference type="Gene3D" id="3.30.70.920">
    <property type="match status" value="1"/>
</dbReference>
<dbReference type="GO" id="GO:0043565">
    <property type="term" value="F:sequence-specific DNA binding"/>
    <property type="evidence" value="ECO:0007669"/>
    <property type="project" value="InterPro"/>
</dbReference>
<organism evidence="5">
    <name type="scientific">marine sediment metagenome</name>
    <dbReference type="NCBI Taxonomy" id="412755"/>
    <lineage>
        <taxon>unclassified sequences</taxon>
        <taxon>metagenomes</taxon>
        <taxon>ecological metagenomes</taxon>
    </lineage>
</organism>
<sequence length="155" mass="17941">MLIDSFDLKILEQLQRDDTLSIAQLAEGIGLSVTPCWRRIQRLEKEGVIEKRIAVLNPEKLNLSLTVFVMVKTDKHNQAWLNTFQETVKDFPEIVEVNRLAGEYDYLLKVITRNNQSYDAFYKRFIARIELSNVTSCFSMEQVKNTNELPLGDLS</sequence>
<dbReference type="Gene3D" id="1.10.10.10">
    <property type="entry name" value="Winged helix-like DNA-binding domain superfamily/Winged helix DNA-binding domain"/>
    <property type="match status" value="1"/>
</dbReference>
<dbReference type="InterPro" id="IPR019887">
    <property type="entry name" value="Tscrpt_reg_AsnC/Lrp_C"/>
</dbReference>
<gene>
    <name evidence="5" type="ORF">LCGC14_0026770</name>
</gene>
<dbReference type="PROSITE" id="PS00519">
    <property type="entry name" value="HTH_ASNC_1"/>
    <property type="match status" value="1"/>
</dbReference>
<reference evidence="5" key="1">
    <citation type="journal article" date="2015" name="Nature">
        <title>Complex archaea that bridge the gap between prokaryotes and eukaryotes.</title>
        <authorList>
            <person name="Spang A."/>
            <person name="Saw J.H."/>
            <person name="Jorgensen S.L."/>
            <person name="Zaremba-Niedzwiedzka K."/>
            <person name="Martijn J."/>
            <person name="Lind A.E."/>
            <person name="van Eijk R."/>
            <person name="Schleper C."/>
            <person name="Guy L."/>
            <person name="Ettema T.J."/>
        </authorList>
    </citation>
    <scope>NUCLEOTIDE SEQUENCE</scope>
</reference>
<accession>A0A0F9W1D9</accession>
<keyword evidence="2" id="KW-0238">DNA-binding</keyword>
<evidence type="ECO:0000256" key="2">
    <source>
        <dbReference type="ARBA" id="ARBA00023125"/>
    </source>
</evidence>
<dbReference type="AlphaFoldDB" id="A0A0F9W1D9"/>
<dbReference type="Pfam" id="PF13412">
    <property type="entry name" value="HTH_24"/>
    <property type="match status" value="1"/>
</dbReference>
<evidence type="ECO:0000256" key="3">
    <source>
        <dbReference type="ARBA" id="ARBA00023163"/>
    </source>
</evidence>
<dbReference type="InterPro" id="IPR011008">
    <property type="entry name" value="Dimeric_a/b-barrel"/>
</dbReference>
<dbReference type="SUPFAM" id="SSF46785">
    <property type="entry name" value="Winged helix' DNA-binding domain"/>
    <property type="match status" value="1"/>
</dbReference>
<dbReference type="InterPro" id="IPR019888">
    <property type="entry name" value="Tscrpt_reg_AsnC-like"/>
</dbReference>
<keyword evidence="3" id="KW-0804">Transcription</keyword>
<dbReference type="SMART" id="SM00344">
    <property type="entry name" value="HTH_ASNC"/>
    <property type="match status" value="1"/>
</dbReference>
<dbReference type="InterPro" id="IPR000485">
    <property type="entry name" value="AsnC-type_HTH_dom"/>
</dbReference>
<keyword evidence="1" id="KW-0805">Transcription regulation</keyword>
<dbReference type="SUPFAM" id="SSF54909">
    <property type="entry name" value="Dimeric alpha+beta barrel"/>
    <property type="match status" value="1"/>
</dbReference>
<dbReference type="CDD" id="cd00090">
    <property type="entry name" value="HTH_ARSR"/>
    <property type="match status" value="1"/>
</dbReference>
<dbReference type="Pfam" id="PF01037">
    <property type="entry name" value="AsnC_trans_reg"/>
    <property type="match status" value="1"/>
</dbReference>
<dbReference type="InterPro" id="IPR036390">
    <property type="entry name" value="WH_DNA-bd_sf"/>
</dbReference>
<dbReference type="InterPro" id="IPR036388">
    <property type="entry name" value="WH-like_DNA-bd_sf"/>
</dbReference>
<name>A0A0F9W1D9_9ZZZZ</name>
<dbReference type="InterPro" id="IPR011991">
    <property type="entry name" value="ArsR-like_HTH"/>
</dbReference>
<protein>
    <recommendedName>
        <fullName evidence="4">HTH asnC-type domain-containing protein</fullName>
    </recommendedName>
</protein>
<feature type="domain" description="HTH asnC-type" evidence="4">
    <location>
        <begin position="3"/>
        <end position="64"/>
    </location>
</feature>
<dbReference type="PRINTS" id="PR00033">
    <property type="entry name" value="HTHASNC"/>
</dbReference>
<evidence type="ECO:0000256" key="1">
    <source>
        <dbReference type="ARBA" id="ARBA00023015"/>
    </source>
</evidence>
<evidence type="ECO:0000259" key="4">
    <source>
        <dbReference type="PROSITE" id="PS50956"/>
    </source>
</evidence>
<evidence type="ECO:0000313" key="5">
    <source>
        <dbReference type="EMBL" id="KKO10145.1"/>
    </source>
</evidence>
<dbReference type="PROSITE" id="PS50956">
    <property type="entry name" value="HTH_ASNC_2"/>
    <property type="match status" value="1"/>
</dbReference>
<dbReference type="PANTHER" id="PTHR30154">
    <property type="entry name" value="LEUCINE-RESPONSIVE REGULATORY PROTEIN"/>
    <property type="match status" value="1"/>
</dbReference>
<dbReference type="EMBL" id="LAZR01000005">
    <property type="protein sequence ID" value="KKO10145.1"/>
    <property type="molecule type" value="Genomic_DNA"/>
</dbReference>
<dbReference type="GO" id="GO:0005829">
    <property type="term" value="C:cytosol"/>
    <property type="evidence" value="ECO:0007669"/>
    <property type="project" value="TreeGrafter"/>
</dbReference>
<dbReference type="PANTHER" id="PTHR30154:SF17">
    <property type="entry name" value="DNA-BINDING TRANSCRIPTIONAL ACTIVATOR DECR"/>
    <property type="match status" value="1"/>
</dbReference>